<organism evidence="1">
    <name type="scientific">anaerobic digester metagenome</name>
    <dbReference type="NCBI Taxonomy" id="1263854"/>
    <lineage>
        <taxon>unclassified sequences</taxon>
        <taxon>metagenomes</taxon>
        <taxon>ecological metagenomes</taxon>
    </lineage>
</organism>
<proteinExistence type="predicted"/>
<name>A0A485M962_9ZZZZ</name>
<gene>
    <name evidence="1" type="ORF">SCFA_90036</name>
</gene>
<sequence>MNGPGRSGRRQRRTLEAMIRIYCRGNHGKRPDLCDECRRLGEYALTRLDRCPYGRNKPACSRCPTHCYKPDMRERIREVMRYSGPRMLTRHPILALLHMLDLKKSPPSGKSANA</sequence>
<evidence type="ECO:0008006" key="2">
    <source>
        <dbReference type="Google" id="ProtNLM"/>
    </source>
</evidence>
<dbReference type="AlphaFoldDB" id="A0A485M962"/>
<dbReference type="NCBIfam" id="NF007714">
    <property type="entry name" value="PRK10410.1-2"/>
    <property type="match status" value="1"/>
</dbReference>
<dbReference type="EMBL" id="CAADRM010000158">
    <property type="protein sequence ID" value="VFU18832.1"/>
    <property type="molecule type" value="Genomic_DNA"/>
</dbReference>
<protein>
    <recommendedName>
        <fullName evidence="2">Nitrous oxide-stimulated promoter</fullName>
    </recommendedName>
</protein>
<reference evidence="1" key="1">
    <citation type="submission" date="2019-03" db="EMBL/GenBank/DDBJ databases">
        <authorList>
            <person name="Hao L."/>
        </authorList>
    </citation>
    <scope>NUCLEOTIDE SEQUENCE</scope>
</reference>
<dbReference type="InterPro" id="IPR020483">
    <property type="entry name" value="Uncharacterised_YgbA"/>
</dbReference>
<dbReference type="Pfam" id="PF11756">
    <property type="entry name" value="YgbA_NO"/>
    <property type="match status" value="1"/>
</dbReference>
<accession>A0A485M962</accession>
<evidence type="ECO:0000313" key="1">
    <source>
        <dbReference type="EMBL" id="VFU18832.1"/>
    </source>
</evidence>